<gene>
    <name evidence="2" type="ORF">EV421DRAFT_1846102</name>
</gene>
<evidence type="ECO:0000313" key="2">
    <source>
        <dbReference type="EMBL" id="KAK0433168.1"/>
    </source>
</evidence>
<evidence type="ECO:0000313" key="3">
    <source>
        <dbReference type="Proteomes" id="UP001175226"/>
    </source>
</evidence>
<protein>
    <recommendedName>
        <fullName evidence="4">Extracellular membrane protein CFEM domain-containing protein</fullName>
    </recommendedName>
</protein>
<evidence type="ECO:0008006" key="4">
    <source>
        <dbReference type="Google" id="ProtNLM"/>
    </source>
</evidence>
<keyword evidence="1" id="KW-0732">Signal</keyword>
<evidence type="ECO:0000256" key="1">
    <source>
        <dbReference type="SAM" id="SignalP"/>
    </source>
</evidence>
<reference evidence="2" key="1">
    <citation type="submission" date="2023-06" db="EMBL/GenBank/DDBJ databases">
        <authorList>
            <consortium name="Lawrence Berkeley National Laboratory"/>
            <person name="Ahrendt S."/>
            <person name="Sahu N."/>
            <person name="Indic B."/>
            <person name="Wong-Bajracharya J."/>
            <person name="Merenyi Z."/>
            <person name="Ke H.-M."/>
            <person name="Monk M."/>
            <person name="Kocsube S."/>
            <person name="Drula E."/>
            <person name="Lipzen A."/>
            <person name="Balint B."/>
            <person name="Henrissat B."/>
            <person name="Andreopoulos B."/>
            <person name="Martin F.M."/>
            <person name="Harder C.B."/>
            <person name="Rigling D."/>
            <person name="Ford K.L."/>
            <person name="Foster G.D."/>
            <person name="Pangilinan J."/>
            <person name="Papanicolaou A."/>
            <person name="Barry K."/>
            <person name="LaButti K."/>
            <person name="Viragh M."/>
            <person name="Koriabine M."/>
            <person name="Yan M."/>
            <person name="Riley R."/>
            <person name="Champramary S."/>
            <person name="Plett K.L."/>
            <person name="Tsai I.J."/>
            <person name="Slot J."/>
            <person name="Sipos G."/>
            <person name="Plett J."/>
            <person name="Nagy L.G."/>
            <person name="Grigoriev I.V."/>
        </authorList>
    </citation>
    <scope>NUCLEOTIDE SEQUENCE</scope>
    <source>
        <strain evidence="2">FPL87.14</strain>
    </source>
</reference>
<keyword evidence="3" id="KW-1185">Reference proteome</keyword>
<dbReference type="AlphaFoldDB" id="A0AA39J2C6"/>
<organism evidence="2 3">
    <name type="scientific">Armillaria borealis</name>
    <dbReference type="NCBI Taxonomy" id="47425"/>
    <lineage>
        <taxon>Eukaryota</taxon>
        <taxon>Fungi</taxon>
        <taxon>Dikarya</taxon>
        <taxon>Basidiomycota</taxon>
        <taxon>Agaricomycotina</taxon>
        <taxon>Agaricomycetes</taxon>
        <taxon>Agaricomycetidae</taxon>
        <taxon>Agaricales</taxon>
        <taxon>Marasmiineae</taxon>
        <taxon>Physalacriaceae</taxon>
        <taxon>Armillaria</taxon>
    </lineage>
</organism>
<feature type="chain" id="PRO_5041293519" description="Extracellular membrane protein CFEM domain-containing protein" evidence="1">
    <location>
        <begin position="24"/>
        <end position="148"/>
    </location>
</feature>
<comment type="caution">
    <text evidence="2">The sequence shown here is derived from an EMBL/GenBank/DDBJ whole genome shotgun (WGS) entry which is preliminary data.</text>
</comment>
<proteinExistence type="predicted"/>
<dbReference type="Proteomes" id="UP001175226">
    <property type="component" value="Unassembled WGS sequence"/>
</dbReference>
<name>A0AA39J2C6_9AGAR</name>
<accession>A0AA39J2C6</accession>
<sequence length="148" mass="15484">MMLSTFPLFLLCLSLVNIEGVIGQGLTSWLPILHRDTNATSAVNISYIPDTCSTDCKVLVSIVACGDSMGSCLCSTNYNASVSNCLTCFTSAASGADEEAMLEELDELYSTCEVAAAKADAATTGGIKEGAILAGIMIAASWTSMFWL</sequence>
<feature type="signal peptide" evidence="1">
    <location>
        <begin position="1"/>
        <end position="23"/>
    </location>
</feature>
<dbReference type="EMBL" id="JAUEPT010000084">
    <property type="protein sequence ID" value="KAK0433168.1"/>
    <property type="molecule type" value="Genomic_DNA"/>
</dbReference>